<evidence type="ECO:0000313" key="15">
    <source>
        <dbReference type="EMBL" id="KAK1161811.1"/>
    </source>
</evidence>
<evidence type="ECO:0000256" key="2">
    <source>
        <dbReference type="ARBA" id="ARBA00004245"/>
    </source>
</evidence>
<keyword evidence="16" id="KW-1185">Reference proteome</keyword>
<evidence type="ECO:0000256" key="11">
    <source>
        <dbReference type="PROSITE-ProRule" id="PRU00283"/>
    </source>
</evidence>
<feature type="binding site" evidence="11">
    <location>
        <begin position="113"/>
        <end position="120"/>
    </location>
    <ligand>
        <name>ATP</name>
        <dbReference type="ChEBI" id="CHEBI:30616"/>
    </ligand>
</feature>
<evidence type="ECO:0000256" key="13">
    <source>
        <dbReference type="SAM" id="MobiDB-lite"/>
    </source>
</evidence>
<dbReference type="InterPro" id="IPR036961">
    <property type="entry name" value="Kinesin_motor_dom_sf"/>
</dbReference>
<dbReference type="GO" id="GO:0007018">
    <property type="term" value="P:microtubule-based movement"/>
    <property type="evidence" value="ECO:0007669"/>
    <property type="project" value="InterPro"/>
</dbReference>
<dbReference type="PROSITE" id="PS00411">
    <property type="entry name" value="KINESIN_MOTOR_1"/>
    <property type="match status" value="1"/>
</dbReference>
<dbReference type="AlphaFoldDB" id="A0AAD8D3I6"/>
<reference evidence="15" key="1">
    <citation type="submission" date="2022-02" db="EMBL/GenBank/DDBJ databases">
        <title>Atlantic sturgeon de novo genome assembly.</title>
        <authorList>
            <person name="Stock M."/>
            <person name="Klopp C."/>
            <person name="Guiguen Y."/>
            <person name="Cabau C."/>
            <person name="Parinello H."/>
            <person name="Santidrian Yebra-Pimentel E."/>
            <person name="Kuhl H."/>
            <person name="Dirks R.P."/>
            <person name="Guessner J."/>
            <person name="Wuertz S."/>
            <person name="Du K."/>
            <person name="Schartl M."/>
        </authorList>
    </citation>
    <scope>NUCLEOTIDE SEQUENCE</scope>
    <source>
        <strain evidence="15">STURGEONOMICS-FGT-2020</strain>
        <tissue evidence="15">Whole blood</tissue>
    </source>
</reference>
<dbReference type="SUPFAM" id="SSF52540">
    <property type="entry name" value="P-loop containing nucleoside triphosphate hydrolases"/>
    <property type="match status" value="1"/>
</dbReference>
<keyword evidence="8 11" id="KW-0505">Motor protein</keyword>
<dbReference type="Proteomes" id="UP001230051">
    <property type="component" value="Unassembled WGS sequence"/>
</dbReference>
<comment type="similarity">
    <text evidence="11 12">Belongs to the TRAFAC class myosin-kinesin ATPase superfamily. Kinesin family.</text>
</comment>
<dbReference type="GO" id="GO:0008017">
    <property type="term" value="F:microtubule binding"/>
    <property type="evidence" value="ECO:0007669"/>
    <property type="project" value="InterPro"/>
</dbReference>
<comment type="subcellular location">
    <subcellularLocation>
        <location evidence="2">Cytoplasm</location>
        <location evidence="2">Cytoskeleton</location>
    </subcellularLocation>
    <subcellularLocation>
        <location evidence="1">Nucleus</location>
    </subcellularLocation>
</comment>
<evidence type="ECO:0000256" key="1">
    <source>
        <dbReference type="ARBA" id="ARBA00004123"/>
    </source>
</evidence>
<dbReference type="PRINTS" id="PR00380">
    <property type="entry name" value="KINESINHEAVY"/>
</dbReference>
<dbReference type="InterPro" id="IPR027417">
    <property type="entry name" value="P-loop_NTPase"/>
</dbReference>
<evidence type="ECO:0000256" key="5">
    <source>
        <dbReference type="ARBA" id="ARBA00022741"/>
    </source>
</evidence>
<name>A0AAD8D3I6_ACIOX</name>
<keyword evidence="7" id="KW-0175">Coiled coil</keyword>
<sequence>MSASGSDVCSHVKVVVRVRPENQKEAEGNFRTVVHVVDNHMLVFDPKEQEVSFFRGQKIKTRDINKRANKDLKFVFDNVFGGNSTQQEVFENTTKGLLDGVLNGYNCTVLAYGATGAGKTHTMLGSPNEPGVMYLTMKELYNRIEQVKDDKTFDIAVSYLEVYNEQIRDLLVNSGPLAVREDGTQGVVVQGLTLSRPESAEHILEALDYGNRNRTQHPTDVNASSSRSHAVFQIYVRQQDRTASINQNVKIAKMCLIDLAGSERASATNSKGGRFREGANINRSLLALGNIINALADPKNKKAHIPYRNSKLTRLLKDSLGGNCRTVMIAAVSPSTMSYDDTYNTLKYANRAKDIKSSLKSNVVSLDSHISQYAVICEQQKREILMLKEKLKQYEEKKVVVPESRRLSLLAISNQKQTDLEKMEESLKSVFTNRVVIRKEFLDLEKQLKANELKAAHREQCHQQVQLLCSNDKAEKATCKRERRMAALATHRLHMKRKLKDVQQRFEENDNWLHRVENEMRLLGQDAQIPKMLQKDLDCHHSHLEVLDLKQRIEHITYLIGLQDQENKQTEKILNSLLPAFRRQYETLKEAGLASFMVESEFKELEHLVLRERGVVWADQSVPEEPQHHPNSQQELSSIISFSHLICHQNTPCSAERHKRKSLRKGRLVEVTESPLAREKCSREIEDKSKENILPSMDEPCQVPLHKPTRRKLVESPLAQASATNPCASRLDDSLSNEGVYPILYTPEICRAQPPQDACRMGGFQREGLTTNKEERLTGSGTPCATEDGTGYSSIPLNLTFNLTDDCGKADCDATVILSPGSSKLETALGSAALEQGQESTKGSSILQRLGLPSLLNNNNKKSARSGKPSYMGMTSAAERKRNLSSCMSLTSLRGNMQGPSAPKRVKIDNAPGGKPLRVRRLGEHSEESDPGRMVVRSFSEGNLQLVGVKGQKSKFIRPANLLKKQMKKP</sequence>
<dbReference type="InterPro" id="IPR027640">
    <property type="entry name" value="Kinesin-like_fam"/>
</dbReference>
<keyword evidence="4 12" id="KW-0493">Microtubule</keyword>
<gene>
    <name evidence="15" type="primary">KIF18A</name>
    <name evidence="15" type="ORF">AOXY_G19460</name>
</gene>
<protein>
    <recommendedName>
        <fullName evidence="12">Kinesin-like protein</fullName>
    </recommendedName>
</protein>
<dbReference type="GO" id="GO:0005634">
    <property type="term" value="C:nucleus"/>
    <property type="evidence" value="ECO:0007669"/>
    <property type="project" value="UniProtKB-SubCell"/>
</dbReference>
<keyword evidence="6 11" id="KW-0067">ATP-binding</keyword>
<evidence type="ECO:0000256" key="3">
    <source>
        <dbReference type="ARBA" id="ARBA00022490"/>
    </source>
</evidence>
<dbReference type="InterPro" id="IPR001752">
    <property type="entry name" value="Kinesin_motor_dom"/>
</dbReference>
<proteinExistence type="inferred from homology"/>
<feature type="domain" description="Kinesin motor" evidence="14">
    <location>
        <begin position="11"/>
        <end position="355"/>
    </location>
</feature>
<dbReference type="GO" id="GO:0005874">
    <property type="term" value="C:microtubule"/>
    <property type="evidence" value="ECO:0007669"/>
    <property type="project" value="UniProtKB-KW"/>
</dbReference>
<dbReference type="GO" id="GO:0000278">
    <property type="term" value="P:mitotic cell cycle"/>
    <property type="evidence" value="ECO:0007669"/>
    <property type="project" value="UniProtKB-ARBA"/>
</dbReference>
<evidence type="ECO:0000256" key="4">
    <source>
        <dbReference type="ARBA" id="ARBA00022701"/>
    </source>
</evidence>
<dbReference type="GO" id="GO:0005819">
    <property type="term" value="C:spindle"/>
    <property type="evidence" value="ECO:0007669"/>
    <property type="project" value="UniProtKB-ARBA"/>
</dbReference>
<accession>A0AAD8D3I6</accession>
<evidence type="ECO:0000256" key="6">
    <source>
        <dbReference type="ARBA" id="ARBA00022840"/>
    </source>
</evidence>
<dbReference type="EMBL" id="JAGXEW010000018">
    <property type="protein sequence ID" value="KAK1161811.1"/>
    <property type="molecule type" value="Genomic_DNA"/>
</dbReference>
<dbReference type="CDD" id="cd01370">
    <property type="entry name" value="KISc_KIP3_like"/>
    <property type="match status" value="1"/>
</dbReference>
<dbReference type="PANTHER" id="PTHR47968:SF73">
    <property type="entry name" value="KINESIN-LIKE PROTEIN"/>
    <property type="match status" value="1"/>
</dbReference>
<evidence type="ECO:0000256" key="7">
    <source>
        <dbReference type="ARBA" id="ARBA00023054"/>
    </source>
</evidence>
<dbReference type="Gene3D" id="3.40.850.10">
    <property type="entry name" value="Kinesin motor domain"/>
    <property type="match status" value="1"/>
</dbReference>
<dbReference type="InterPro" id="IPR019821">
    <property type="entry name" value="Kinesin_motor_CS"/>
</dbReference>
<evidence type="ECO:0000256" key="9">
    <source>
        <dbReference type="ARBA" id="ARBA00023212"/>
    </source>
</evidence>
<evidence type="ECO:0000313" key="16">
    <source>
        <dbReference type="Proteomes" id="UP001230051"/>
    </source>
</evidence>
<dbReference type="PANTHER" id="PTHR47968">
    <property type="entry name" value="CENTROMERE PROTEIN E"/>
    <property type="match status" value="1"/>
</dbReference>
<dbReference type="SMART" id="SM00129">
    <property type="entry name" value="KISc"/>
    <property type="match status" value="1"/>
</dbReference>
<comment type="caution">
    <text evidence="15">The sequence shown here is derived from an EMBL/GenBank/DDBJ whole genome shotgun (WGS) entry which is preliminary data.</text>
</comment>
<dbReference type="GO" id="GO:0003777">
    <property type="term" value="F:microtubule motor activity"/>
    <property type="evidence" value="ECO:0007669"/>
    <property type="project" value="InterPro"/>
</dbReference>
<feature type="region of interest" description="Disordered" evidence="13">
    <location>
        <begin position="852"/>
        <end position="873"/>
    </location>
</feature>
<keyword evidence="10" id="KW-0539">Nucleus</keyword>
<dbReference type="GO" id="GO:0005524">
    <property type="term" value="F:ATP binding"/>
    <property type="evidence" value="ECO:0007669"/>
    <property type="project" value="UniProtKB-UniRule"/>
</dbReference>
<keyword evidence="5 11" id="KW-0547">Nucleotide-binding</keyword>
<keyword evidence="9" id="KW-0206">Cytoskeleton</keyword>
<evidence type="ECO:0000256" key="12">
    <source>
        <dbReference type="RuleBase" id="RU000394"/>
    </source>
</evidence>
<dbReference type="PROSITE" id="PS50067">
    <property type="entry name" value="KINESIN_MOTOR_2"/>
    <property type="match status" value="1"/>
</dbReference>
<organism evidence="15 16">
    <name type="scientific">Acipenser oxyrinchus oxyrinchus</name>
    <dbReference type="NCBI Taxonomy" id="40147"/>
    <lineage>
        <taxon>Eukaryota</taxon>
        <taxon>Metazoa</taxon>
        <taxon>Chordata</taxon>
        <taxon>Craniata</taxon>
        <taxon>Vertebrata</taxon>
        <taxon>Euteleostomi</taxon>
        <taxon>Actinopterygii</taxon>
        <taxon>Chondrostei</taxon>
        <taxon>Acipenseriformes</taxon>
        <taxon>Acipenseridae</taxon>
        <taxon>Acipenser</taxon>
    </lineage>
</organism>
<evidence type="ECO:0000256" key="10">
    <source>
        <dbReference type="ARBA" id="ARBA00023242"/>
    </source>
</evidence>
<dbReference type="Pfam" id="PF00225">
    <property type="entry name" value="Kinesin"/>
    <property type="match status" value="1"/>
</dbReference>
<evidence type="ECO:0000259" key="14">
    <source>
        <dbReference type="PROSITE" id="PS50067"/>
    </source>
</evidence>
<evidence type="ECO:0000256" key="8">
    <source>
        <dbReference type="ARBA" id="ARBA00023175"/>
    </source>
</evidence>
<keyword evidence="3" id="KW-0963">Cytoplasm</keyword>
<dbReference type="FunFam" id="3.40.850.10:FF:000027">
    <property type="entry name" value="Kinesin-like protein"/>
    <property type="match status" value="1"/>
</dbReference>